<dbReference type="AlphaFoldDB" id="A0A0B6YKF5"/>
<accession>A0A0B6YKF5</accession>
<feature type="region of interest" description="Disordered" evidence="1">
    <location>
        <begin position="177"/>
        <end position="208"/>
    </location>
</feature>
<sequence>EFPPVVNMSHLTQNNGRQQAALSIEGANELITESSKGNLEQSTRAPAVDNQGATSNTPSISIQSTFSNRDVPCTEQLQFVGAEQSDNHNQPLTPQALSIQEEIPQSTTFSNHCPPHSPTNIHQSSHYKYTAFSNKGKRSMKSNSYYLIKSSRKRKYSRTGLPKESLQGHSCFSNEKSQSLLVKSQSGNANSSDSLEEQPAQSDANMHSNERVSLCNILPVSLRDTDDDVDHLESPVIVSEASTLKQKHEIYKCFASTKDGFNLRPHALNGTLDTFSSA</sequence>
<protein>
    <submittedName>
        <fullName evidence="2">Uncharacterized protein</fullName>
    </submittedName>
</protein>
<dbReference type="EMBL" id="HACG01009090">
    <property type="protein sequence ID" value="CEK55955.1"/>
    <property type="molecule type" value="Transcribed_RNA"/>
</dbReference>
<evidence type="ECO:0000256" key="1">
    <source>
        <dbReference type="SAM" id="MobiDB-lite"/>
    </source>
</evidence>
<feature type="compositionally biased region" description="Polar residues" evidence="1">
    <location>
        <begin position="51"/>
        <end position="67"/>
    </location>
</feature>
<feature type="region of interest" description="Disordered" evidence="1">
    <location>
        <begin position="106"/>
        <end position="126"/>
    </location>
</feature>
<feature type="region of interest" description="Disordered" evidence="1">
    <location>
        <begin position="24"/>
        <end position="67"/>
    </location>
</feature>
<gene>
    <name evidence="2" type="primary">ORF26448</name>
</gene>
<name>A0A0B6YKF5_9EUPU</name>
<evidence type="ECO:0000313" key="2">
    <source>
        <dbReference type="EMBL" id="CEK55955.1"/>
    </source>
</evidence>
<feature type="compositionally biased region" description="Polar residues" evidence="1">
    <location>
        <begin position="177"/>
        <end position="207"/>
    </location>
</feature>
<feature type="non-terminal residue" evidence="2">
    <location>
        <position position="278"/>
    </location>
</feature>
<feature type="compositionally biased region" description="Polar residues" evidence="1">
    <location>
        <begin position="31"/>
        <end position="44"/>
    </location>
</feature>
<proteinExistence type="predicted"/>
<feature type="non-terminal residue" evidence="2">
    <location>
        <position position="1"/>
    </location>
</feature>
<reference evidence="2" key="1">
    <citation type="submission" date="2014-12" db="EMBL/GenBank/DDBJ databases">
        <title>Insight into the proteome of Arion vulgaris.</title>
        <authorList>
            <person name="Aradska J."/>
            <person name="Bulat T."/>
            <person name="Smidak R."/>
            <person name="Sarate P."/>
            <person name="Gangsoo J."/>
            <person name="Sialana F."/>
            <person name="Bilban M."/>
            <person name="Lubec G."/>
        </authorList>
    </citation>
    <scope>NUCLEOTIDE SEQUENCE</scope>
    <source>
        <tissue evidence="2">Skin</tissue>
    </source>
</reference>
<organism evidence="2">
    <name type="scientific">Arion vulgaris</name>
    <dbReference type="NCBI Taxonomy" id="1028688"/>
    <lineage>
        <taxon>Eukaryota</taxon>
        <taxon>Metazoa</taxon>
        <taxon>Spiralia</taxon>
        <taxon>Lophotrochozoa</taxon>
        <taxon>Mollusca</taxon>
        <taxon>Gastropoda</taxon>
        <taxon>Heterobranchia</taxon>
        <taxon>Euthyneura</taxon>
        <taxon>Panpulmonata</taxon>
        <taxon>Eupulmonata</taxon>
        <taxon>Stylommatophora</taxon>
        <taxon>Helicina</taxon>
        <taxon>Arionoidea</taxon>
        <taxon>Arionidae</taxon>
        <taxon>Arion</taxon>
    </lineage>
</organism>